<dbReference type="InterPro" id="IPR012983">
    <property type="entry name" value="PHR"/>
</dbReference>
<dbReference type="GO" id="GO:0061630">
    <property type="term" value="F:ubiquitin protein ligase activity"/>
    <property type="evidence" value="ECO:0007669"/>
    <property type="project" value="TreeGrafter"/>
</dbReference>
<dbReference type="SUPFAM" id="SSF49785">
    <property type="entry name" value="Galactose-binding domain-like"/>
    <property type="match status" value="1"/>
</dbReference>
<dbReference type="InterPro" id="IPR038648">
    <property type="entry name" value="PHR_sf"/>
</dbReference>
<dbReference type="PROSITE" id="PS51284">
    <property type="entry name" value="DOC"/>
    <property type="match status" value="1"/>
</dbReference>
<dbReference type="InterPro" id="IPR000315">
    <property type="entry name" value="Znf_B-box"/>
</dbReference>
<dbReference type="Gene3D" id="1.10.10.2360">
    <property type="match status" value="1"/>
</dbReference>
<evidence type="ECO:0000256" key="9">
    <source>
        <dbReference type="PROSITE-ProRule" id="PRU00235"/>
    </source>
</evidence>
<dbReference type="PRINTS" id="PR00633">
    <property type="entry name" value="RCCNDNSATION"/>
</dbReference>
<evidence type="ECO:0000256" key="5">
    <source>
        <dbReference type="ARBA" id="ARBA00022737"/>
    </source>
</evidence>
<dbReference type="Gene3D" id="2.60.120.820">
    <property type="entry name" value="PHR domain"/>
    <property type="match status" value="2"/>
</dbReference>
<feature type="region of interest" description="Disordered" evidence="10">
    <location>
        <begin position="2648"/>
        <end position="2685"/>
    </location>
</feature>
<dbReference type="InterPro" id="IPR008979">
    <property type="entry name" value="Galactose-bd-like_sf"/>
</dbReference>
<keyword evidence="14" id="KW-1185">Reference proteome</keyword>
<evidence type="ECO:0000256" key="10">
    <source>
        <dbReference type="SAM" id="MobiDB-lite"/>
    </source>
</evidence>
<dbReference type="SMART" id="SM01337">
    <property type="entry name" value="APC10"/>
    <property type="match status" value="1"/>
</dbReference>
<protein>
    <recommendedName>
        <fullName evidence="15">RCR-type E3 ubiquitin transferase</fullName>
    </recommendedName>
</protein>
<dbReference type="InterPro" id="IPR004939">
    <property type="entry name" value="APC_su10/DOC_dom"/>
</dbReference>
<evidence type="ECO:0000256" key="3">
    <source>
        <dbReference type="ARBA" id="ARBA00022679"/>
    </source>
</evidence>
<dbReference type="UniPathway" id="UPA00143"/>
<comment type="pathway">
    <text evidence="2">Protein modification; protein ubiquitination.</text>
</comment>
<dbReference type="PROSITE" id="PS00626">
    <property type="entry name" value="RCC1_2"/>
    <property type="match status" value="1"/>
</dbReference>
<dbReference type="GO" id="GO:0005886">
    <property type="term" value="C:plasma membrane"/>
    <property type="evidence" value="ECO:0007669"/>
    <property type="project" value="TreeGrafter"/>
</dbReference>
<dbReference type="GO" id="GO:0008582">
    <property type="term" value="P:regulation of synaptic assembly at neuromuscular junction"/>
    <property type="evidence" value="ECO:0007669"/>
    <property type="project" value="TreeGrafter"/>
</dbReference>
<comment type="caution">
    <text evidence="13">The sequence shown here is derived from an EMBL/GenBank/DDBJ whole genome shotgun (WGS) entry which is preliminary data.</text>
</comment>
<dbReference type="PROSITE" id="PS50119">
    <property type="entry name" value="ZF_BBOX"/>
    <property type="match status" value="1"/>
</dbReference>
<feature type="region of interest" description="Disordered" evidence="10">
    <location>
        <begin position="2339"/>
        <end position="2366"/>
    </location>
</feature>
<dbReference type="InterPro" id="IPR000408">
    <property type="entry name" value="Reg_chr_condens"/>
</dbReference>
<keyword evidence="4" id="KW-0479">Metal-binding</keyword>
<dbReference type="CDD" id="cd19799">
    <property type="entry name" value="Bbox2_MYCBP2"/>
    <property type="match status" value="1"/>
</dbReference>
<dbReference type="PANTHER" id="PTHR45943:SF1">
    <property type="entry name" value="E3 UBIQUITIN-PROTEIN LIGASE MYCBP2"/>
    <property type="match status" value="1"/>
</dbReference>
<proteinExistence type="predicted"/>
<dbReference type="SUPFAM" id="SSF50985">
    <property type="entry name" value="RCC1/BLIP-II"/>
    <property type="match status" value="1"/>
</dbReference>
<keyword evidence="3" id="KW-0808">Transferase</keyword>
<feature type="compositionally biased region" description="Polar residues" evidence="10">
    <location>
        <begin position="2339"/>
        <end position="2348"/>
    </location>
</feature>
<feature type="compositionally biased region" description="Polar residues" evidence="10">
    <location>
        <begin position="2655"/>
        <end position="2671"/>
    </location>
</feature>
<dbReference type="Pfam" id="PF00415">
    <property type="entry name" value="RCC1"/>
    <property type="match status" value="1"/>
</dbReference>
<evidence type="ECO:0000256" key="4">
    <source>
        <dbReference type="ARBA" id="ARBA00022723"/>
    </source>
</evidence>
<dbReference type="PROSITE" id="PS50012">
    <property type="entry name" value="RCC1_3"/>
    <property type="match status" value="1"/>
</dbReference>
<keyword evidence="6" id="KW-0833">Ubl conjugation pathway</keyword>
<feature type="domain" description="DOC" evidence="12">
    <location>
        <begin position="2871"/>
        <end position="3051"/>
    </location>
</feature>
<dbReference type="EMBL" id="LIAE01009093">
    <property type="protein sequence ID" value="PAV71270.1"/>
    <property type="molecule type" value="Genomic_DNA"/>
</dbReference>
<evidence type="ECO:0008006" key="15">
    <source>
        <dbReference type="Google" id="ProtNLM"/>
    </source>
</evidence>
<dbReference type="EMBL" id="LIAE01009093">
    <property type="protein sequence ID" value="PAV71269.1"/>
    <property type="molecule type" value="Genomic_DNA"/>
</dbReference>
<dbReference type="Pfam" id="PF08005">
    <property type="entry name" value="PHR"/>
    <property type="match status" value="2"/>
</dbReference>
<evidence type="ECO:0000313" key="14">
    <source>
        <dbReference type="Proteomes" id="UP000218231"/>
    </source>
</evidence>
<evidence type="ECO:0000256" key="8">
    <source>
        <dbReference type="PROSITE-ProRule" id="PRU00024"/>
    </source>
</evidence>
<dbReference type="GO" id="GO:0007411">
    <property type="term" value="P:axon guidance"/>
    <property type="evidence" value="ECO:0007669"/>
    <property type="project" value="TreeGrafter"/>
</dbReference>
<dbReference type="GO" id="GO:0042995">
    <property type="term" value="C:cell projection"/>
    <property type="evidence" value="ECO:0007669"/>
    <property type="project" value="UniProtKB-SubCell"/>
</dbReference>
<dbReference type="InterPro" id="IPR009091">
    <property type="entry name" value="RCC1/BLIP-II"/>
</dbReference>
<reference evidence="13 14" key="1">
    <citation type="journal article" date="2017" name="Curr. Biol.">
        <title>Genome architecture and evolution of a unichromosomal asexual nematode.</title>
        <authorList>
            <person name="Fradin H."/>
            <person name="Zegar C."/>
            <person name="Gutwein M."/>
            <person name="Lucas J."/>
            <person name="Kovtun M."/>
            <person name="Corcoran D."/>
            <person name="Baugh L.R."/>
            <person name="Kiontke K."/>
            <person name="Gunsalus K."/>
            <person name="Fitch D.H."/>
            <person name="Piano F."/>
        </authorList>
    </citation>
    <scope>NUCLEOTIDE SEQUENCE [LARGE SCALE GENOMIC DNA]</scope>
    <source>
        <strain evidence="13">PF1309</strain>
    </source>
</reference>
<organism evidence="13 14">
    <name type="scientific">Diploscapter pachys</name>
    <dbReference type="NCBI Taxonomy" id="2018661"/>
    <lineage>
        <taxon>Eukaryota</taxon>
        <taxon>Metazoa</taxon>
        <taxon>Ecdysozoa</taxon>
        <taxon>Nematoda</taxon>
        <taxon>Chromadorea</taxon>
        <taxon>Rhabditida</taxon>
        <taxon>Rhabditina</taxon>
        <taxon>Rhabditomorpha</taxon>
        <taxon>Rhabditoidea</taxon>
        <taxon>Rhabditidae</taxon>
        <taxon>Diploscapter</taxon>
    </lineage>
</organism>
<dbReference type="OrthoDB" id="636773at2759"/>
<dbReference type="Gene3D" id="2.130.10.30">
    <property type="entry name" value="Regulator of chromosome condensation 1/beta-lactamase-inhibitor protein II"/>
    <property type="match status" value="2"/>
</dbReference>
<dbReference type="GO" id="GO:0008270">
    <property type="term" value="F:zinc ion binding"/>
    <property type="evidence" value="ECO:0007669"/>
    <property type="project" value="UniProtKB-KW"/>
</dbReference>
<dbReference type="STRING" id="2018661.A0A2A2KBK1"/>
<dbReference type="PANTHER" id="PTHR45943">
    <property type="entry name" value="E3 UBIQUITIN-PROTEIN LIGASE MYCBP2"/>
    <property type="match status" value="1"/>
</dbReference>
<name>A0A2A2KBK1_9BILA</name>
<keyword evidence="8" id="KW-0863">Zinc-finger</keyword>
<keyword evidence="7" id="KW-0966">Cell projection</keyword>
<evidence type="ECO:0000256" key="6">
    <source>
        <dbReference type="ARBA" id="ARBA00022786"/>
    </source>
</evidence>
<evidence type="ECO:0000256" key="2">
    <source>
        <dbReference type="ARBA" id="ARBA00004906"/>
    </source>
</evidence>
<gene>
    <name evidence="13" type="ORF">WR25_03062</name>
</gene>
<evidence type="ECO:0000256" key="7">
    <source>
        <dbReference type="ARBA" id="ARBA00023273"/>
    </source>
</evidence>
<evidence type="ECO:0000259" key="11">
    <source>
        <dbReference type="PROSITE" id="PS50119"/>
    </source>
</evidence>
<evidence type="ECO:0000256" key="1">
    <source>
        <dbReference type="ARBA" id="ARBA00004316"/>
    </source>
</evidence>
<feature type="repeat" description="RCC1" evidence="9">
    <location>
        <begin position="788"/>
        <end position="839"/>
    </location>
</feature>
<dbReference type="SMART" id="SM00336">
    <property type="entry name" value="BBOX"/>
    <property type="match status" value="1"/>
</dbReference>
<dbReference type="Proteomes" id="UP000218231">
    <property type="component" value="Unassembled WGS sequence"/>
</dbReference>
<evidence type="ECO:0000259" key="12">
    <source>
        <dbReference type="PROSITE" id="PS51284"/>
    </source>
</evidence>
<comment type="subcellular location">
    <subcellularLocation>
        <location evidence="1">Cell projection</location>
    </subcellularLocation>
</comment>
<dbReference type="GO" id="GO:0005634">
    <property type="term" value="C:nucleus"/>
    <property type="evidence" value="ECO:0007669"/>
    <property type="project" value="TreeGrafter"/>
</dbReference>
<dbReference type="GO" id="GO:0016567">
    <property type="term" value="P:protein ubiquitination"/>
    <property type="evidence" value="ECO:0007669"/>
    <property type="project" value="UniProtKB-UniPathway"/>
</dbReference>
<sequence length="3409" mass="376944">MSYFLRDICHSPSSSLSGISQSALHSSRISEQYAKLLLKCLSDGKTPLLKIPLAKEDVKESSIKHSGMLEELKKVQHVVGPPSSFSTIAIARIIIAKYGSLLELKDDQNSAPILPEEPGPSGTNQQTNADEQVNNLRASKSDQLVAVGLTCIFDILKQLSRRDPELCIQALNSLLGLLQNVPVGGMQKEPKSSVDSMLSVLRELRETGSPSVCSRASSCMVALAIASGHAEHLSSTVQCLICVQRVPTTSCESSYDSIQIPENLHQVLLKLQRKIQMSEDGSANWSARNLSEHRECCCFDLPMIPFDSPADSPDDDMRLYGSIACDGVYVYVLTYIGLYKLGSGLQETILGKLYASNHALRSTRNCLLTFCNGSLYLRRAQSSCISVVDTDSLRDIGEIILPTESLHTALFSDGSSFYNASIGPQSTLVLTPLNDSFLPSGDAKLRKKYRLTDVAYSSYGDVRPPHQLPLNLPANLHHQAVELHIGKEIAFIQARNGKVYYAGNGTRLGLQETGSTWMELVLPESIVQISVGTEHVMFRSGAGHVWVAGMEERRRVNRLRKLNSINRRKIVSVFCGAGSYCYVTESGKVYFGGRHSMRVHPETGMILGLDGIHTVSVALGKTHAVAISKHGHVYTWGLNNLNQCGRVESTSTATSPRKERKSSTVICPLAEHIWTKDVPTICSQCGLCSARGAICSRSPRAKGSLCSCGQGETSCLRCGICRTCGETWVYQAEQPSLAFQSGSGLHPTPTRTYLSPSRVLLQKGAERDVKIASLSCGNFHTVMLSADGKVFTMGSNCHGQLGVGDLKGRNEPQLVVLDTESQVVQVAAGNNHTVIRTADGTVYTFGAHSKGQLARGPFDEPGWNATPGKVDGFGPGSNSFVSWIGAEGDTTLIHSHTVLLSQEELIDSQIVATRSDLFVFPRYVGKDYFVIRRKHHTFTHHQLGSAGLYTSWHLEPRFDILWSFNAAEMRIQALSIYTSDNSAQVGNDPLDSLSFLRSPEFAVPNDSPAYCSSIQLAASVLSSTFAAITMSASRCWLDAKMSLQTPAVDCEQPDGYCVVNRYDSPGGSWGYSMASVEAIQFMVNRDIKLLGIGLYGGRGEYMAKLKFFRLQHPDCDETYLEPVRETDEMLYDCAPRETGTLLLTQPINIKANVWHVISAKISGPSSDCGASGKNIVDCDDVVFSFRNSSLSNNGTDISVGQIPEIYYQLDSNQGLLQSVEEVKTDDISLSHLFSPFLPESISSTVFSSLLDVFNWTIRVVFDTTFADGGDAKIWGRERTALISLIIMRLLSRYTLMIYKVEQDSTEPSEDYARVVCQLHQMLMQLFANSSEMFMDDNDSQQSILQEALTLFVSLSHCFLCSKQLISAHLALAISQPPPASGIDILSAAVVGALSVKENLIQIFLHNTALDNFPNLARHLLEYFKQDPEAVQTLTSFQNFLRFLYEKTFLPSSNSRFDASEVASDIIVSISKELATPSLDENLGPAVTFNVNRFRRRSSLASWEMNDGAVDAVAFRVDIDGVLLHGIAVYISPSERRTWTVEVLQLNTEITEKWETVGAGKSDVGAESADAGIIKLDQQLSLIPGVTYCVKVQTTEPTKTYSGEGGYNHIRLSNGARLTFCGTSMSQNGTTVNRGQIPYFIYSIRTKTPNDDQLEEKVLNSFLLLLRLFANKVGICLSGNNVPENARAMFSRLCAHVFVFMERFPDKAIEVMATLEQLIPIISSVNGVIRGVTEVESTESRSASRNNDELCESAATTITAESLHPYKPNSVYSLVVGFEQTVDFMCLQFSPDCQTSQFDDQLIIYLGIERHSYLPIARYYGNEWPTSPILLPGNSLWFVLESSSPVEGVGEDQIYGFNVTITGYPSSCSNSILRMEQELVWLSASASRLLVQLPSDPRKIAHLSIDEEDTRILLEKHGSLLKKGLNLAHVPTLNEIIAKGHPSSAQTPDLVFLREFISTCPTTTAGFLAKWLPIGPVVDPSKCQLSVSSTDLVAGRPVKMSIECRDQFDRPANIPSMIVQVTVSLGSPALQFTRQLTTTNFPTLKQIEQNSYQPTILNRARYMSISAMPAYSNYSHEEIRLGYLRDVVVKDAVQLKQVNKSCYAGYWTPSCSGNYRIECKVDGFELSHTYTLQVRDRDRDENEMTKQSKEIQKAAQLSKARNSVIPKTSDFRSIRMRLGPSLVAPCVGTIPRGAPLSYIEEVENDDGKWLRLTDETAALFGYNSCGEQFWCLSYHRHLNRVLIPLDDLHVDTFQEPFLPTTEYRNLALESNETYVIDEGESVQIYGQPSPSGCIVDEVLQGRREIRSCGWVTNQYGVWIQITGPDPRYILAENATGHSSIHSLSFSTNGNEDEENSPPPRQPNSSNCQTALRPSVVDCCRVVFASFLWHENLVRDAMAAGAYLKFHQNLHGTWLSIDSSTSSAPAALQPLVKLWKEICNAVLLSIDQHLIMPPALIGKQLLGKKESVSGACELCEEPYRVPIIVHMRMAHPGCGEDSQGYGYNSGGRFTTGWSGKCGSGGRVGTTWYLLCPTCRSKYLKRTPWGHREERTRRWREFRLSTTALNARPEEIIKQNALFLLDLNSTLDGDSKNSSATNSGWTINLFPTTGSTPSTMPRYNRLGNANKLDGSHFARSSFMSQSISKVAISSDPGPKMSTLISPPSQSIGPTSSLTAPPHRHQSITEGDAHETLQSPSAALRSLINTSIGSSSSILKRPVMAFVVEHHNLQRIKAACEQAIRRAIGFSHAFRVWNWLLRLVSSETSVSDVIFQYLTALSSYKQLDLYYQKEIRDSTILPHPWRLCFLAGPLAAKMVGQLHAFLYTTAVILQSSGVDFRLRSLCFRAWTIQLTAHEQELLILTCNILGTVGGVLSDGGSIDEISRNHRKEENVDVKEMKDVTSCLRIEASSRQAMVVCLTDGNMETFWESGEEDKNRARSLILSMSNPYGDQTTPALLCIFIDNVRDDAYRTTAVSIRTILPDGTRKDLMATGLEQSFCGWIKCCIASVSHITVLFKGAGNAVRVRQLMALGFSPRPPSTEPSLRPSTSHQLFFSNTQRDAFGLFQAISSQAFCGELSEDGTLRERVIDLLFNRVQLQPLQNYVCTQVVQALEREVDLLWQQSKKNYSYCCGLLILLVRICESSRGIEMFGQRNNILCSISQLLICSPFVVQRQCLDTLFFIMSVFSPSSLDVAKFLKNLLIVVAKVIQLQVRDKAAHSVFTAHLNTSLHDDSGWRTDKLIDPEIGKATAQFIAKMCDGTYSEAWSLAIRQELANFLLGFAQSSSLSSSSISSASKDMIISSVLGSKRFWLSVSALALMKDKSWLELSERWQALQNDDEQEPGTICENHDDGRTLAQIYCTVCEMALCRECFTIMHLHKKNRNHQINHLGSTNRNSDVDIHQGCARMRVGNLLVS</sequence>
<keyword evidence="5" id="KW-0677">Repeat</keyword>
<keyword evidence="8" id="KW-0862">Zinc</keyword>
<feature type="domain" description="B box-type" evidence="11">
    <location>
        <begin position="3335"/>
        <end position="3383"/>
    </location>
</feature>
<dbReference type="Pfam" id="PF13540">
    <property type="entry name" value="RCC1_2"/>
    <property type="match status" value="1"/>
</dbReference>
<accession>A0A2A2KBK1</accession>
<dbReference type="Gene3D" id="2.60.120.260">
    <property type="entry name" value="Galactose-binding domain-like"/>
    <property type="match status" value="1"/>
</dbReference>
<evidence type="ECO:0000313" key="13">
    <source>
        <dbReference type="EMBL" id="PAV71270.1"/>
    </source>
</evidence>